<organism evidence="2 3">
    <name type="scientific">Neonectria magnoliae</name>
    <dbReference type="NCBI Taxonomy" id="2732573"/>
    <lineage>
        <taxon>Eukaryota</taxon>
        <taxon>Fungi</taxon>
        <taxon>Dikarya</taxon>
        <taxon>Ascomycota</taxon>
        <taxon>Pezizomycotina</taxon>
        <taxon>Sordariomycetes</taxon>
        <taxon>Hypocreomycetidae</taxon>
        <taxon>Hypocreales</taxon>
        <taxon>Nectriaceae</taxon>
        <taxon>Neonectria</taxon>
    </lineage>
</organism>
<dbReference type="SUPFAM" id="SSF81301">
    <property type="entry name" value="Nucleotidyltransferase"/>
    <property type="match status" value="1"/>
</dbReference>
<name>A0ABR1IGX3_9HYPO</name>
<accession>A0ABR1IGX3</accession>
<dbReference type="PANTHER" id="PTHR41773:SF1">
    <property type="entry name" value="RELA_SPOT DOMAIN-CONTAINING PROTEIN"/>
    <property type="match status" value="1"/>
</dbReference>
<evidence type="ECO:0000313" key="2">
    <source>
        <dbReference type="EMBL" id="KAK7432108.1"/>
    </source>
</evidence>
<keyword evidence="3" id="KW-1185">Reference proteome</keyword>
<evidence type="ECO:0000256" key="1">
    <source>
        <dbReference type="SAM" id="MobiDB-lite"/>
    </source>
</evidence>
<reference evidence="2 3" key="1">
    <citation type="journal article" date="2025" name="Microbiol. Resour. Announc.">
        <title>Draft genome sequences for Neonectria magnoliae and Neonectria punicea, canker pathogens of Liriodendron tulipifera and Acer saccharum in West Virginia.</title>
        <authorList>
            <person name="Petronek H.M."/>
            <person name="Kasson M.T."/>
            <person name="Metheny A.M."/>
            <person name="Stauder C.M."/>
            <person name="Lovett B."/>
            <person name="Lynch S.C."/>
            <person name="Garnas J.R."/>
            <person name="Kasson L.R."/>
            <person name="Stajich J.E."/>
        </authorList>
    </citation>
    <scope>NUCLEOTIDE SEQUENCE [LARGE SCALE GENOMIC DNA]</scope>
    <source>
        <strain evidence="2 3">NRRL 64651</strain>
    </source>
</reference>
<comment type="caution">
    <text evidence="2">The sequence shown here is derived from an EMBL/GenBank/DDBJ whole genome shotgun (WGS) entry which is preliminary data.</text>
</comment>
<dbReference type="InterPro" id="IPR043519">
    <property type="entry name" value="NT_sf"/>
</dbReference>
<dbReference type="PANTHER" id="PTHR41773">
    <property type="entry name" value="GTP PYROPHOSPHATASE-RELATED"/>
    <property type="match status" value="1"/>
</dbReference>
<sequence>MRKTKQHPEIATVQTPASGQSQEGDTEPVGDLISSTDTPYTNEFAGYRATHLRVELGSKDPSIDIQYTTTMIEIQVASLLMHAWSEVNHDLAYKTLNGTPSDGELRILDGINGLVCTGEVLLGSPSSLEPHLQRWNKESTKPIQYPVVLSILNFIFNVVHDQQTVDPLVAPYLKANLNEKFSAANRTEQLVYLLYILKYASTFDFNPKGLRDDAPSEFPQAHDTLKDKGLLKVFKRSGQSLVVEDKDADAFTKDVKELWSWFATNVALGMARVQLGSTI</sequence>
<feature type="compositionally biased region" description="Polar residues" evidence="1">
    <location>
        <begin position="12"/>
        <end position="23"/>
    </location>
</feature>
<gene>
    <name evidence="2" type="ORF">QQZ08_001398</name>
</gene>
<feature type="region of interest" description="Disordered" evidence="1">
    <location>
        <begin position="1"/>
        <end position="37"/>
    </location>
</feature>
<evidence type="ECO:0000313" key="3">
    <source>
        <dbReference type="Proteomes" id="UP001498421"/>
    </source>
</evidence>
<dbReference type="EMBL" id="JAZAVK010000007">
    <property type="protein sequence ID" value="KAK7432108.1"/>
    <property type="molecule type" value="Genomic_DNA"/>
</dbReference>
<dbReference type="Proteomes" id="UP001498421">
    <property type="component" value="Unassembled WGS sequence"/>
</dbReference>
<evidence type="ECO:0008006" key="4">
    <source>
        <dbReference type="Google" id="ProtNLM"/>
    </source>
</evidence>
<proteinExistence type="predicted"/>
<protein>
    <recommendedName>
        <fullName evidence="4">RelA/SpoT domain-containing protein</fullName>
    </recommendedName>
</protein>